<evidence type="ECO:0000256" key="2">
    <source>
        <dbReference type="ARBA" id="ARBA00005745"/>
    </source>
</evidence>
<dbReference type="PANTHER" id="PTHR30012">
    <property type="entry name" value="GENERAL SECRETION PATHWAY PROTEIN"/>
    <property type="match status" value="1"/>
</dbReference>
<protein>
    <submittedName>
        <fullName evidence="8">Type II secretion system F family protein</fullName>
    </submittedName>
</protein>
<keyword evidence="7" id="KW-0472">Membrane</keyword>
<evidence type="ECO:0000256" key="6">
    <source>
        <dbReference type="ARBA" id="ARBA00022989"/>
    </source>
</evidence>
<accession>A0A1S8QI40</accession>
<evidence type="ECO:0000313" key="8">
    <source>
        <dbReference type="EMBL" id="MBF7809026.1"/>
    </source>
</evidence>
<keyword evidence="4" id="KW-0997">Cell inner membrane</keyword>
<comment type="subcellular location">
    <subcellularLocation>
        <location evidence="1">Cell inner membrane</location>
        <topology evidence="1">Multi-pass membrane protein</topology>
    </subcellularLocation>
</comment>
<dbReference type="RefSeq" id="WP_012060374.1">
    <property type="nucleotide sequence ID" value="NZ_CP053893.1"/>
</dbReference>
<dbReference type="InterPro" id="IPR003004">
    <property type="entry name" value="GspF/PilC"/>
</dbReference>
<evidence type="ECO:0000256" key="1">
    <source>
        <dbReference type="ARBA" id="ARBA00004429"/>
    </source>
</evidence>
<dbReference type="InterPro" id="IPR018076">
    <property type="entry name" value="T2SS_GspF_dom"/>
</dbReference>
<dbReference type="EMBL" id="JADOEF010000001">
    <property type="protein sequence ID" value="MBF7809026.1"/>
    <property type="molecule type" value="Genomic_DNA"/>
</dbReference>
<dbReference type="OMA" id="TRQMATM"/>
<dbReference type="AlphaFoldDB" id="A0A1S8QI40"/>
<keyword evidence="6" id="KW-1133">Transmembrane helix</keyword>
<name>A0A1S8QI40_CLOBE</name>
<evidence type="ECO:0000256" key="7">
    <source>
        <dbReference type="ARBA" id="ARBA00023136"/>
    </source>
</evidence>
<proteinExistence type="inferred from homology"/>
<dbReference type="Proteomes" id="UP000631418">
    <property type="component" value="Unassembled WGS sequence"/>
</dbReference>
<evidence type="ECO:0000256" key="5">
    <source>
        <dbReference type="ARBA" id="ARBA00022692"/>
    </source>
</evidence>
<dbReference type="GO" id="GO:0015628">
    <property type="term" value="P:protein secretion by the type II secretion system"/>
    <property type="evidence" value="ECO:0007669"/>
    <property type="project" value="TreeGrafter"/>
</dbReference>
<keyword evidence="3" id="KW-1003">Cell membrane</keyword>
<comment type="caution">
    <text evidence="8">The sequence shown here is derived from an EMBL/GenBank/DDBJ whole genome shotgun (WGS) entry which is preliminary data.</text>
</comment>
<dbReference type="InterPro" id="IPR042094">
    <property type="entry name" value="T2SS_GspF_sf"/>
</dbReference>
<sequence length="400" mass="44654">MAKFKYRAMNPDGEKIEGTHEADSRDDVIDFISGNGYYPLKVEEVIESTNITLNFNKKVKLKDLSVFCRQFYTMLNAGVPILTCLEILSSQIENQKLRQATKAINDDVAKGEVLSDSMAKHKDIFPELLVSLVASGEASGNLEDIMLRMATHYEKENKITNKVKSALIYPTVLGIVSILAVAFILTYVMPTFTEIFEQSGTVLPWSTKFLLSLSSGIKNYWYIIIIVIGLAGFLINIFLKSDEGIYFSSNLKLKLPVLKKLNQMIIVSRFTRTLSTLIASGLPLVEALKIVADVAGNKIAEIELLKIRDKVVRGESLYTSMRESGIFPEMLYSMVKIGEETGSLDDILNKTADFYDEELDSIIQSSVALMEPILIVVMGLIIGFMVASIMIPMFDSYNQI</sequence>
<dbReference type="Pfam" id="PF00482">
    <property type="entry name" value="T2SSF"/>
    <property type="match status" value="2"/>
</dbReference>
<evidence type="ECO:0000313" key="9">
    <source>
        <dbReference type="Proteomes" id="UP000631418"/>
    </source>
</evidence>
<gene>
    <name evidence="8" type="ORF">IS491_10185</name>
</gene>
<dbReference type="FunFam" id="1.20.81.30:FF:000001">
    <property type="entry name" value="Type II secretion system protein F"/>
    <property type="match status" value="2"/>
</dbReference>
<evidence type="ECO:0000256" key="3">
    <source>
        <dbReference type="ARBA" id="ARBA00022475"/>
    </source>
</evidence>
<keyword evidence="5" id="KW-0812">Transmembrane</keyword>
<dbReference type="PANTHER" id="PTHR30012:SF0">
    <property type="entry name" value="TYPE II SECRETION SYSTEM PROTEIN F-RELATED"/>
    <property type="match status" value="1"/>
</dbReference>
<evidence type="ECO:0000256" key="4">
    <source>
        <dbReference type="ARBA" id="ARBA00022519"/>
    </source>
</evidence>
<dbReference type="GO" id="GO:0005886">
    <property type="term" value="C:plasma membrane"/>
    <property type="evidence" value="ECO:0007669"/>
    <property type="project" value="UniProtKB-SubCell"/>
</dbReference>
<comment type="similarity">
    <text evidence="2">Belongs to the GSP F family.</text>
</comment>
<dbReference type="PRINTS" id="PR00812">
    <property type="entry name" value="BCTERIALGSPF"/>
</dbReference>
<dbReference type="Gene3D" id="1.20.81.30">
    <property type="entry name" value="Type II secretion system (T2SS), domain F"/>
    <property type="match status" value="2"/>
</dbReference>
<reference evidence="8" key="1">
    <citation type="submission" date="2020-11" db="EMBL/GenBank/DDBJ databases">
        <authorList>
            <person name="Thieme N."/>
            <person name="Liebl W."/>
            <person name="Zverlov V."/>
        </authorList>
    </citation>
    <scope>NUCLEOTIDE SEQUENCE</scope>
    <source>
        <strain evidence="8">NT08</strain>
    </source>
</reference>
<organism evidence="8 9">
    <name type="scientific">Clostridium beijerinckii</name>
    <name type="common">Clostridium MP</name>
    <dbReference type="NCBI Taxonomy" id="1520"/>
    <lineage>
        <taxon>Bacteria</taxon>
        <taxon>Bacillati</taxon>
        <taxon>Bacillota</taxon>
        <taxon>Clostridia</taxon>
        <taxon>Eubacteriales</taxon>
        <taxon>Clostridiaceae</taxon>
        <taxon>Clostridium</taxon>
    </lineage>
</organism>